<dbReference type="Proteomes" id="UP000287296">
    <property type="component" value="Unassembled WGS sequence"/>
</dbReference>
<comment type="caution">
    <text evidence="11">The sequence shown here is derived from an EMBL/GenBank/DDBJ whole genome shotgun (WGS) entry which is preliminary data.</text>
</comment>
<dbReference type="Pfam" id="PF02416">
    <property type="entry name" value="TatA_B_E"/>
    <property type="match status" value="1"/>
</dbReference>
<sequence length="57" mass="6037">MRPGIGSIIIIAIVALIVFGPNKLPELGKALGSSLKEFKKATQGLANEDDTEKKDLS</sequence>
<evidence type="ECO:0000256" key="2">
    <source>
        <dbReference type="ARBA" id="ARBA00022448"/>
    </source>
</evidence>
<proteinExistence type="inferred from homology"/>
<comment type="subcellular location">
    <subcellularLocation>
        <location evidence="1 9">Cell membrane</location>
        <topology evidence="1 9">Single-pass membrane protein</topology>
    </subcellularLocation>
</comment>
<evidence type="ECO:0000256" key="8">
    <source>
        <dbReference type="ARBA" id="ARBA00023136"/>
    </source>
</evidence>
<keyword evidence="5 9" id="KW-0653">Protein transport</keyword>
<evidence type="ECO:0000313" key="13">
    <source>
        <dbReference type="Proteomes" id="UP000680670"/>
    </source>
</evidence>
<evidence type="ECO:0000313" key="11">
    <source>
        <dbReference type="EMBL" id="RST59672.1"/>
    </source>
</evidence>
<dbReference type="OrthoDB" id="9800908at2"/>
<evidence type="ECO:0000256" key="6">
    <source>
        <dbReference type="ARBA" id="ARBA00022989"/>
    </source>
</evidence>
<evidence type="ECO:0000256" key="9">
    <source>
        <dbReference type="HAMAP-Rule" id="MF_00236"/>
    </source>
</evidence>
<dbReference type="AlphaFoldDB" id="A0A429X8G6"/>
<dbReference type="GO" id="GO:0043953">
    <property type="term" value="P:protein transport by the Tat complex"/>
    <property type="evidence" value="ECO:0007669"/>
    <property type="project" value="UniProtKB-UniRule"/>
</dbReference>
<reference evidence="11 12" key="1">
    <citation type="submission" date="2018-12" db="EMBL/GenBank/DDBJ databases">
        <authorList>
            <person name="Sun L."/>
            <person name="Chen Z."/>
        </authorList>
    </citation>
    <scope>NUCLEOTIDE SEQUENCE [LARGE SCALE GENOMIC DNA]</scope>
    <source>
        <strain evidence="11 12">LMG 29736</strain>
    </source>
</reference>
<gene>
    <name evidence="9 11" type="primary">tatA</name>
    <name evidence="10" type="synonym">tatAy_1</name>
    <name evidence="11" type="ORF">D5F11_011240</name>
    <name evidence="10" type="ORF">J6TS1_37020</name>
</gene>
<dbReference type="EMBL" id="BORJ01000011">
    <property type="protein sequence ID" value="GIN97832.1"/>
    <property type="molecule type" value="Genomic_DNA"/>
</dbReference>
<keyword evidence="6 9" id="KW-1133">Transmembrane helix</keyword>
<keyword evidence="2 9" id="KW-0813">Transport</keyword>
<evidence type="ECO:0000256" key="3">
    <source>
        <dbReference type="ARBA" id="ARBA00022475"/>
    </source>
</evidence>
<keyword evidence="4 9" id="KW-0812">Transmembrane</keyword>
<dbReference type="Gene3D" id="1.20.5.3310">
    <property type="match status" value="1"/>
</dbReference>
<evidence type="ECO:0000256" key="5">
    <source>
        <dbReference type="ARBA" id="ARBA00022927"/>
    </source>
</evidence>
<keyword evidence="13" id="KW-1185">Reference proteome</keyword>
<comment type="similarity">
    <text evidence="9">Belongs to the TatA/E family.</text>
</comment>
<comment type="function">
    <text evidence="9">Part of the twin-arginine translocation (Tat) system that transports large folded proteins containing a characteristic twin-arginine motif in their signal peptide across membranes. TatA could form the protein-conducting channel of the Tat system.</text>
</comment>
<comment type="subunit">
    <text evidence="9">Forms a complex with TatC.</text>
</comment>
<dbReference type="GO" id="GO:0008320">
    <property type="term" value="F:protein transmembrane transporter activity"/>
    <property type="evidence" value="ECO:0007669"/>
    <property type="project" value="UniProtKB-UniRule"/>
</dbReference>
<evidence type="ECO:0000256" key="7">
    <source>
        <dbReference type="ARBA" id="ARBA00023010"/>
    </source>
</evidence>
<evidence type="ECO:0000256" key="4">
    <source>
        <dbReference type="ARBA" id="ARBA00022692"/>
    </source>
</evidence>
<dbReference type="NCBIfam" id="TIGR01411">
    <property type="entry name" value="tatAE"/>
    <property type="match status" value="1"/>
</dbReference>
<dbReference type="PANTHER" id="PTHR42982">
    <property type="entry name" value="SEC-INDEPENDENT PROTEIN TRANSLOCASE PROTEIN TATA"/>
    <property type="match status" value="1"/>
</dbReference>
<dbReference type="InterPro" id="IPR006312">
    <property type="entry name" value="TatA/E"/>
</dbReference>
<feature type="transmembrane region" description="Helical" evidence="9">
    <location>
        <begin position="6"/>
        <end position="24"/>
    </location>
</feature>
<evidence type="ECO:0000256" key="1">
    <source>
        <dbReference type="ARBA" id="ARBA00004162"/>
    </source>
</evidence>
<reference evidence="10 13" key="2">
    <citation type="submission" date="2021-03" db="EMBL/GenBank/DDBJ databases">
        <title>Antimicrobial resistance genes in bacteria isolated from Japanese honey, and their potential for conferring macrolide and lincosamide resistance in the American foulbrood pathogen Paenibacillus larvae.</title>
        <authorList>
            <person name="Okamoto M."/>
            <person name="Kumagai M."/>
            <person name="Kanamori H."/>
            <person name="Takamatsu D."/>
        </authorList>
    </citation>
    <scope>NUCLEOTIDE SEQUENCE [LARGE SCALE GENOMIC DNA]</scope>
    <source>
        <strain evidence="10 13">J6TS1</strain>
    </source>
</reference>
<dbReference type="PANTHER" id="PTHR42982:SF1">
    <property type="entry name" value="SEC-INDEPENDENT PROTEIN TRANSLOCASE PROTEIN TATA"/>
    <property type="match status" value="1"/>
</dbReference>
<dbReference type="InterPro" id="IPR003369">
    <property type="entry name" value="TatA/B/E"/>
</dbReference>
<dbReference type="EMBL" id="QYTW02000009">
    <property type="protein sequence ID" value="RST59672.1"/>
    <property type="molecule type" value="Genomic_DNA"/>
</dbReference>
<keyword evidence="8 9" id="KW-0472">Membrane</keyword>
<evidence type="ECO:0000313" key="10">
    <source>
        <dbReference type="EMBL" id="GIN97832.1"/>
    </source>
</evidence>
<protein>
    <recommendedName>
        <fullName evidence="9">Sec-independent protein translocase protein TatA</fullName>
    </recommendedName>
</protein>
<keyword evidence="3 9" id="KW-1003">Cell membrane</keyword>
<accession>A0A429X8G6</accession>
<name>A0A429X8G6_SIMTE</name>
<dbReference type="HAMAP" id="MF_00236">
    <property type="entry name" value="TatA_E"/>
    <property type="match status" value="1"/>
</dbReference>
<dbReference type="RefSeq" id="WP_120116506.1">
    <property type="nucleotide sequence ID" value="NZ_BORI01000002.1"/>
</dbReference>
<organism evidence="11 12">
    <name type="scientific">Siminovitchia terrae</name>
    <name type="common">Bacillus terrae</name>
    <dbReference type="NCBI Taxonomy" id="1914933"/>
    <lineage>
        <taxon>Bacteria</taxon>
        <taxon>Bacillati</taxon>
        <taxon>Bacillota</taxon>
        <taxon>Bacilli</taxon>
        <taxon>Bacillales</taxon>
        <taxon>Bacillaceae</taxon>
        <taxon>Siminovitchia</taxon>
    </lineage>
</organism>
<dbReference type="NCBIfam" id="NF011430">
    <property type="entry name" value="PRK14861.1"/>
    <property type="match status" value="1"/>
</dbReference>
<keyword evidence="7 9" id="KW-0811">Translocation</keyword>
<dbReference type="GO" id="GO:0033281">
    <property type="term" value="C:TAT protein transport complex"/>
    <property type="evidence" value="ECO:0007669"/>
    <property type="project" value="UniProtKB-UniRule"/>
</dbReference>
<evidence type="ECO:0000313" key="12">
    <source>
        <dbReference type="Proteomes" id="UP000287296"/>
    </source>
</evidence>
<dbReference type="Proteomes" id="UP000680670">
    <property type="component" value="Unassembled WGS sequence"/>
</dbReference>